<evidence type="ECO:0000313" key="2">
    <source>
        <dbReference type="EMBL" id="CAF3740891.1"/>
    </source>
</evidence>
<name>A0A818XLK4_9BILA</name>
<accession>A0A818XLK4</accession>
<dbReference type="AlphaFoldDB" id="A0A818XLK4"/>
<protein>
    <recommendedName>
        <fullName evidence="4">Ricin B lectin domain-containing protein</fullName>
    </recommendedName>
</protein>
<dbReference type="CDD" id="cd00161">
    <property type="entry name" value="beta-trefoil_Ricin-like"/>
    <property type="match status" value="1"/>
</dbReference>
<evidence type="ECO:0008006" key="4">
    <source>
        <dbReference type="Google" id="ProtNLM"/>
    </source>
</evidence>
<dbReference type="InterPro" id="IPR035992">
    <property type="entry name" value="Ricin_B-like_lectins"/>
</dbReference>
<organism evidence="2 3">
    <name type="scientific">Rotaria socialis</name>
    <dbReference type="NCBI Taxonomy" id="392032"/>
    <lineage>
        <taxon>Eukaryota</taxon>
        <taxon>Metazoa</taxon>
        <taxon>Spiralia</taxon>
        <taxon>Gnathifera</taxon>
        <taxon>Rotifera</taxon>
        <taxon>Eurotatoria</taxon>
        <taxon>Bdelloidea</taxon>
        <taxon>Philodinida</taxon>
        <taxon>Philodinidae</taxon>
        <taxon>Rotaria</taxon>
    </lineage>
</organism>
<evidence type="ECO:0000313" key="3">
    <source>
        <dbReference type="Proteomes" id="UP000663869"/>
    </source>
</evidence>
<sequence>MSIRQLYWNPEKSLYLRLEERPELIYHRLTINLTEDDGDGIAILNWYQRSAKMTDGFYQIENVFRHKLLIARKNNRVYVGDSKQLGQSIFRIEHVQHREYRLRHNQSNKILCIYQQSLNLEAPLALDSHSDQTLIFERVDYNTIEYYIWPTHQRSTRRNKALDVHNDPPSHAGQNGSPVQLYDFHGGPNQRFRLIAVDENI</sequence>
<proteinExistence type="predicted"/>
<feature type="region of interest" description="Disordered" evidence="1">
    <location>
        <begin position="159"/>
        <end position="182"/>
    </location>
</feature>
<gene>
    <name evidence="2" type="ORF">FME351_LOCUS30259</name>
</gene>
<reference evidence="2" key="1">
    <citation type="submission" date="2021-02" db="EMBL/GenBank/DDBJ databases">
        <authorList>
            <person name="Nowell W R."/>
        </authorList>
    </citation>
    <scope>NUCLEOTIDE SEQUENCE</scope>
</reference>
<dbReference type="Proteomes" id="UP000663869">
    <property type="component" value="Unassembled WGS sequence"/>
</dbReference>
<dbReference type="EMBL" id="CAJNYU010004297">
    <property type="protein sequence ID" value="CAF3740891.1"/>
    <property type="molecule type" value="Genomic_DNA"/>
</dbReference>
<dbReference type="SUPFAM" id="SSF50370">
    <property type="entry name" value="Ricin B-like lectins"/>
    <property type="match status" value="1"/>
</dbReference>
<dbReference type="Gene3D" id="2.80.10.50">
    <property type="match status" value="1"/>
</dbReference>
<evidence type="ECO:0000256" key="1">
    <source>
        <dbReference type="SAM" id="MobiDB-lite"/>
    </source>
</evidence>
<comment type="caution">
    <text evidence="2">The sequence shown here is derived from an EMBL/GenBank/DDBJ whole genome shotgun (WGS) entry which is preliminary data.</text>
</comment>